<proteinExistence type="predicted"/>
<gene>
    <name evidence="2" type="ORF">SCLAV_p1458</name>
</gene>
<feature type="compositionally biased region" description="Basic and acidic residues" evidence="1">
    <location>
        <begin position="22"/>
        <end position="34"/>
    </location>
</feature>
<evidence type="ECO:0000313" key="2">
    <source>
        <dbReference type="EMBL" id="EFG04940.2"/>
    </source>
</evidence>
<evidence type="ECO:0000313" key="3">
    <source>
        <dbReference type="Proteomes" id="UP000002357"/>
    </source>
</evidence>
<feature type="compositionally biased region" description="Basic and acidic residues" evidence="1">
    <location>
        <begin position="1"/>
        <end position="15"/>
    </location>
</feature>
<keyword evidence="2" id="KW-0614">Plasmid</keyword>
<dbReference type="EMBL" id="CM000914">
    <property type="protein sequence ID" value="EFG04940.2"/>
    <property type="molecule type" value="Genomic_DNA"/>
</dbReference>
<name>D5SLZ7_STRCL</name>
<evidence type="ECO:0000256" key="1">
    <source>
        <dbReference type="SAM" id="MobiDB-lite"/>
    </source>
</evidence>
<dbReference type="AlphaFoldDB" id="D5SLZ7"/>
<keyword evidence="3" id="KW-1185">Reference proteome</keyword>
<sequence length="34" mass="3816">MIHDAPSHDRARTAPREPGLPAERRHTDAGRRQG</sequence>
<dbReference type="Proteomes" id="UP000002357">
    <property type="component" value="Plasmid pSCL4"/>
</dbReference>
<protein>
    <submittedName>
        <fullName evidence="2">Uncharacterized protein</fullName>
    </submittedName>
</protein>
<reference evidence="2 3" key="1">
    <citation type="journal article" date="2010" name="Genome Biol. Evol.">
        <title>The sequence of a 1.8-mb bacterial linear plasmid reveals a rich evolutionary reservoir of secondary metabolic pathways.</title>
        <authorList>
            <person name="Medema M.H."/>
            <person name="Trefzer A."/>
            <person name="Kovalchuk A."/>
            <person name="van den Berg M."/>
            <person name="Mueller U."/>
            <person name="Heijne W."/>
            <person name="Wu L."/>
            <person name="Alam M.T."/>
            <person name="Ronning C.M."/>
            <person name="Nierman W.C."/>
            <person name="Bovenberg R.A.L."/>
            <person name="Breitling R."/>
            <person name="Takano E."/>
        </authorList>
    </citation>
    <scope>NUCLEOTIDE SEQUENCE [LARGE SCALE GENOMIC DNA]</scope>
    <source>
        <strain evidence="3">ATCC 27064 / DSM 738 / JCM 4710 / NBRC 13307 / NCIMB 12785 / NRRL 3585 / VKM Ac-602</strain>
        <plasmid evidence="2">pSCL4</plasmid>
    </source>
</reference>
<feature type="region of interest" description="Disordered" evidence="1">
    <location>
        <begin position="1"/>
        <end position="34"/>
    </location>
</feature>
<accession>D5SLZ7</accession>
<geneLocation type="plasmid" evidence="2 3">
    <name>pSCL4</name>
</geneLocation>
<organism evidence="2 3">
    <name type="scientific">Streptomyces clavuligerus</name>
    <dbReference type="NCBI Taxonomy" id="1901"/>
    <lineage>
        <taxon>Bacteria</taxon>
        <taxon>Bacillati</taxon>
        <taxon>Actinomycetota</taxon>
        <taxon>Actinomycetes</taxon>
        <taxon>Kitasatosporales</taxon>
        <taxon>Streptomycetaceae</taxon>
        <taxon>Streptomyces</taxon>
    </lineage>
</organism>